<dbReference type="OrthoDB" id="3349377at2759"/>
<dbReference type="AlphaFoldDB" id="A0A2R6NK74"/>
<proteinExistence type="predicted"/>
<dbReference type="EMBL" id="MLYV02001135">
    <property type="protein sequence ID" value="PSR72785.1"/>
    <property type="molecule type" value="Genomic_DNA"/>
</dbReference>
<evidence type="ECO:0000313" key="1">
    <source>
        <dbReference type="EMBL" id="PSR72785.1"/>
    </source>
</evidence>
<accession>A0A2R6NK74</accession>
<sequence>MSCVMGNRLCLNVRGMIWQDGRGSSYHESGLGPITPQSFRDRSRPWPIVIEGHRHERSAQLTEYEMHELRVMSASVQPK</sequence>
<keyword evidence="2" id="KW-1185">Reference proteome</keyword>
<protein>
    <submittedName>
        <fullName evidence="1">Uncharacterized protein</fullName>
    </submittedName>
</protein>
<comment type="caution">
    <text evidence="1">The sequence shown here is derived from an EMBL/GenBank/DDBJ whole genome shotgun (WGS) entry which is preliminary data.</text>
</comment>
<gene>
    <name evidence="1" type="ORF">PHLCEN_2v11348</name>
</gene>
<name>A0A2R6NK74_9APHY</name>
<evidence type="ECO:0000313" key="2">
    <source>
        <dbReference type="Proteomes" id="UP000186601"/>
    </source>
</evidence>
<reference evidence="1 2" key="1">
    <citation type="submission" date="2018-02" db="EMBL/GenBank/DDBJ databases">
        <title>Genome sequence of the basidiomycete white-rot fungus Phlebia centrifuga.</title>
        <authorList>
            <person name="Granchi Z."/>
            <person name="Peng M."/>
            <person name="de Vries R.P."/>
            <person name="Hilden K."/>
            <person name="Makela M.R."/>
            <person name="Grigoriev I."/>
            <person name="Riley R."/>
        </authorList>
    </citation>
    <scope>NUCLEOTIDE SEQUENCE [LARGE SCALE GENOMIC DNA]</scope>
    <source>
        <strain evidence="1 2">FBCC195</strain>
    </source>
</reference>
<organism evidence="1 2">
    <name type="scientific">Hermanssonia centrifuga</name>
    <dbReference type="NCBI Taxonomy" id="98765"/>
    <lineage>
        <taxon>Eukaryota</taxon>
        <taxon>Fungi</taxon>
        <taxon>Dikarya</taxon>
        <taxon>Basidiomycota</taxon>
        <taxon>Agaricomycotina</taxon>
        <taxon>Agaricomycetes</taxon>
        <taxon>Polyporales</taxon>
        <taxon>Meruliaceae</taxon>
        <taxon>Hermanssonia</taxon>
    </lineage>
</organism>
<dbReference type="Proteomes" id="UP000186601">
    <property type="component" value="Unassembled WGS sequence"/>
</dbReference>